<comment type="caution">
    <text evidence="1">The sequence shown here is derived from an EMBL/GenBank/DDBJ whole genome shotgun (WGS) entry which is preliminary data.</text>
</comment>
<dbReference type="AlphaFoldDB" id="A0A2G9HVN3"/>
<gene>
    <name evidence="1" type="ORF">CDL12_05718</name>
</gene>
<reference evidence="2" key="1">
    <citation type="journal article" date="2018" name="Gigascience">
        <title>Genome assembly of the Pink Ipe (Handroanthus impetiginosus, Bignoniaceae), a highly valued, ecologically keystone Neotropical timber forest tree.</title>
        <authorList>
            <person name="Silva-Junior O.B."/>
            <person name="Grattapaglia D."/>
            <person name="Novaes E."/>
            <person name="Collevatti R.G."/>
        </authorList>
    </citation>
    <scope>NUCLEOTIDE SEQUENCE [LARGE SCALE GENOMIC DNA]</scope>
    <source>
        <strain evidence="2">cv. UFG-1</strain>
    </source>
</reference>
<organism evidence="1 2">
    <name type="scientific">Handroanthus impetiginosus</name>
    <dbReference type="NCBI Taxonomy" id="429701"/>
    <lineage>
        <taxon>Eukaryota</taxon>
        <taxon>Viridiplantae</taxon>
        <taxon>Streptophyta</taxon>
        <taxon>Embryophyta</taxon>
        <taxon>Tracheophyta</taxon>
        <taxon>Spermatophyta</taxon>
        <taxon>Magnoliopsida</taxon>
        <taxon>eudicotyledons</taxon>
        <taxon>Gunneridae</taxon>
        <taxon>Pentapetalae</taxon>
        <taxon>asterids</taxon>
        <taxon>lamiids</taxon>
        <taxon>Lamiales</taxon>
        <taxon>Bignoniaceae</taxon>
        <taxon>Crescentiina</taxon>
        <taxon>Tabebuia alliance</taxon>
        <taxon>Handroanthus</taxon>
    </lineage>
</organism>
<proteinExistence type="predicted"/>
<dbReference type="Proteomes" id="UP000231279">
    <property type="component" value="Unassembled WGS sequence"/>
</dbReference>
<dbReference type="OrthoDB" id="907307at2759"/>
<accession>A0A2G9HVN3</accession>
<evidence type="ECO:0000313" key="1">
    <source>
        <dbReference type="EMBL" id="PIN21578.1"/>
    </source>
</evidence>
<sequence>MAIQEGLIEEENACLCLEELETLDEKRLDAQQRLECYQARLFRAFNKKVHSRSFQIGDLVLAIRRPIIITHRTRNKFIFKWDGPYVIKEVYTNSTYKLVAEDGLRIDPINRKFLKHYHA</sequence>
<name>A0A2G9HVN3_9LAMI</name>
<protein>
    <submittedName>
        <fullName evidence="1">Uncharacterized protein</fullName>
    </submittedName>
</protein>
<dbReference type="EMBL" id="NKXS01000921">
    <property type="protein sequence ID" value="PIN21578.1"/>
    <property type="molecule type" value="Genomic_DNA"/>
</dbReference>
<keyword evidence="2" id="KW-1185">Reference proteome</keyword>
<evidence type="ECO:0000313" key="2">
    <source>
        <dbReference type="Proteomes" id="UP000231279"/>
    </source>
</evidence>